<feature type="compositionally biased region" description="Basic and acidic residues" evidence="4">
    <location>
        <begin position="452"/>
        <end position="469"/>
    </location>
</feature>
<feature type="region of interest" description="Disordered" evidence="4">
    <location>
        <begin position="411"/>
        <end position="507"/>
    </location>
</feature>
<dbReference type="InterPro" id="IPR031802">
    <property type="entry name" value="FAM193_C"/>
</dbReference>
<proteinExistence type="inferred from homology"/>
<feature type="region of interest" description="Disordered" evidence="4">
    <location>
        <begin position="112"/>
        <end position="168"/>
    </location>
</feature>
<sequence>MLGCTHACNGHSGGTVAASNVGHLTAGACRDQACKGHKLTNGTLCYPSSELEEGEDEDSSSERSSCASSSTNQKDGKYCDCCYCEFFGHNAPPAAPTSRNYAEIREKLRSRLTRRKEELPQRQDSELTATGSQTGTAQTKKKEKAQQGSVGTAGSDPQSSPPELAEEHVADGADTGRLLDWPQLELERVNSFLTSRLEEIKNTIKDSIRASFSMYDLNLDVNDFPKKAATLESNHLLSHLNGSSDLQQIDLDLAPLSLGSFKSHLDLVNGWEEGSTTVSSSNTTTTTTTTASSVIASACTKDIQRLHTTPTLSKLIRVRSPEKCTSTGLENSQELPAQTTTKTKEDALDLKNTAPSNGGPKSKKNKKQQKQDQHMSEHNSNKTTKALAVYEMYKTTETKITEAVSNGSKHLNKHLQHSTDSQKNGPKKTEESKPPRNASNGTHGGMSNVQKGKGDTETGRPEHTMESKAHSNIQANGQQPQVKGKNKKNKNKGEKSSTAIDDVFLPKDVDPTEMDEIDREVEYFKRFCLDSAKQTRQKVAVNWSNFSLKKVPSNAAQ</sequence>
<evidence type="ECO:0000256" key="2">
    <source>
        <dbReference type="ARBA" id="ARBA00022553"/>
    </source>
</evidence>
<feature type="compositionally biased region" description="Basic and acidic residues" evidence="4">
    <location>
        <begin position="369"/>
        <end position="380"/>
    </location>
</feature>
<dbReference type="PANTHER" id="PTHR15109:SF3">
    <property type="entry name" value="PROTEIN FAM193B"/>
    <property type="match status" value="1"/>
</dbReference>
<feature type="compositionally biased region" description="Polar residues" evidence="4">
    <location>
        <begin position="437"/>
        <end position="450"/>
    </location>
</feature>
<accession>A0AAW0PDV7</accession>
<evidence type="ECO:0000313" key="7">
    <source>
        <dbReference type="Proteomes" id="UP001460270"/>
    </source>
</evidence>
<dbReference type="EMBL" id="JBBPFD010000006">
    <property type="protein sequence ID" value="KAK7922118.1"/>
    <property type="molecule type" value="Genomic_DNA"/>
</dbReference>
<feature type="region of interest" description="Disordered" evidence="4">
    <location>
        <begin position="323"/>
        <end position="385"/>
    </location>
</feature>
<dbReference type="GO" id="GO:0005634">
    <property type="term" value="C:nucleus"/>
    <property type="evidence" value="ECO:0007669"/>
    <property type="project" value="TreeGrafter"/>
</dbReference>
<dbReference type="AlphaFoldDB" id="A0AAW0PDV7"/>
<dbReference type="InterPro" id="IPR029717">
    <property type="entry name" value="FAM193"/>
</dbReference>
<gene>
    <name evidence="6" type="ORF">WMY93_009020</name>
</gene>
<evidence type="ECO:0000256" key="4">
    <source>
        <dbReference type="SAM" id="MobiDB-lite"/>
    </source>
</evidence>
<evidence type="ECO:0000259" key="5">
    <source>
        <dbReference type="Pfam" id="PF15914"/>
    </source>
</evidence>
<keyword evidence="3" id="KW-0175">Coiled coil</keyword>
<feature type="compositionally biased region" description="Acidic residues" evidence="4">
    <location>
        <begin position="50"/>
        <end position="59"/>
    </location>
</feature>
<dbReference type="PANTHER" id="PTHR15109">
    <property type="entry name" value="AGAP004327-PA"/>
    <property type="match status" value="1"/>
</dbReference>
<organism evidence="6 7">
    <name type="scientific">Mugilogobius chulae</name>
    <name type="common">yellowstripe goby</name>
    <dbReference type="NCBI Taxonomy" id="88201"/>
    <lineage>
        <taxon>Eukaryota</taxon>
        <taxon>Metazoa</taxon>
        <taxon>Chordata</taxon>
        <taxon>Craniata</taxon>
        <taxon>Vertebrata</taxon>
        <taxon>Euteleostomi</taxon>
        <taxon>Actinopterygii</taxon>
        <taxon>Neopterygii</taxon>
        <taxon>Teleostei</taxon>
        <taxon>Neoteleostei</taxon>
        <taxon>Acanthomorphata</taxon>
        <taxon>Gobiaria</taxon>
        <taxon>Gobiiformes</taxon>
        <taxon>Gobioidei</taxon>
        <taxon>Gobiidae</taxon>
        <taxon>Gobionellinae</taxon>
        <taxon>Mugilogobius</taxon>
    </lineage>
</organism>
<dbReference type="Proteomes" id="UP001460270">
    <property type="component" value="Unassembled WGS sequence"/>
</dbReference>
<evidence type="ECO:0000313" key="6">
    <source>
        <dbReference type="EMBL" id="KAK7922118.1"/>
    </source>
</evidence>
<evidence type="ECO:0000256" key="3">
    <source>
        <dbReference type="ARBA" id="ARBA00023054"/>
    </source>
</evidence>
<keyword evidence="2" id="KW-0597">Phosphoprotein</keyword>
<feature type="domain" description="FAM193 C-terminal" evidence="5">
    <location>
        <begin position="501"/>
        <end position="551"/>
    </location>
</feature>
<feature type="region of interest" description="Disordered" evidence="4">
    <location>
        <begin position="46"/>
        <end position="74"/>
    </location>
</feature>
<keyword evidence="7" id="KW-1185">Reference proteome</keyword>
<comment type="caution">
    <text evidence="6">The sequence shown here is derived from an EMBL/GenBank/DDBJ whole genome shotgun (WGS) entry which is preliminary data.</text>
</comment>
<dbReference type="Pfam" id="PF15914">
    <property type="entry name" value="FAM193_C"/>
    <property type="match status" value="1"/>
</dbReference>
<evidence type="ECO:0000256" key="1">
    <source>
        <dbReference type="ARBA" id="ARBA00009689"/>
    </source>
</evidence>
<feature type="compositionally biased region" description="Polar residues" evidence="4">
    <location>
        <begin position="470"/>
        <end position="481"/>
    </location>
</feature>
<reference evidence="7" key="1">
    <citation type="submission" date="2024-04" db="EMBL/GenBank/DDBJ databases">
        <title>Salinicola lusitanus LLJ914,a marine bacterium isolated from the Okinawa Trough.</title>
        <authorList>
            <person name="Li J."/>
        </authorList>
    </citation>
    <scope>NUCLEOTIDE SEQUENCE [LARGE SCALE GENOMIC DNA]</scope>
</reference>
<name>A0AAW0PDV7_9GOBI</name>
<protein>
    <recommendedName>
        <fullName evidence="5">FAM193 C-terminal domain-containing protein</fullName>
    </recommendedName>
</protein>
<feature type="compositionally biased region" description="Low complexity" evidence="4">
    <location>
        <begin position="128"/>
        <end position="138"/>
    </location>
</feature>
<feature type="compositionally biased region" description="Polar residues" evidence="4">
    <location>
        <begin position="323"/>
        <end position="341"/>
    </location>
</feature>
<comment type="similarity">
    <text evidence="1">Belongs to the FAM193 family.</text>
</comment>
<feature type="compositionally biased region" description="Basic and acidic residues" evidence="4">
    <location>
        <begin position="112"/>
        <end position="125"/>
    </location>
</feature>
<feature type="compositionally biased region" description="Polar residues" evidence="4">
    <location>
        <begin position="149"/>
        <end position="158"/>
    </location>
</feature>
<dbReference type="GO" id="GO:0005737">
    <property type="term" value="C:cytoplasm"/>
    <property type="evidence" value="ECO:0007669"/>
    <property type="project" value="TreeGrafter"/>
</dbReference>